<dbReference type="EMBL" id="RAQQ01000029">
    <property type="protein sequence ID" value="RKF23949.1"/>
    <property type="molecule type" value="Genomic_DNA"/>
</dbReference>
<proteinExistence type="predicted"/>
<name>A0A420ETI3_9ACTN</name>
<feature type="domain" description="Anti-sigma-D factor RsdA sigma factor binding region" evidence="2">
    <location>
        <begin position="14"/>
        <end position="53"/>
    </location>
</feature>
<dbReference type="OrthoDB" id="3406063at2"/>
<feature type="compositionally biased region" description="Low complexity" evidence="1">
    <location>
        <begin position="229"/>
        <end position="253"/>
    </location>
</feature>
<accession>A0A420ETI3</accession>
<comment type="caution">
    <text evidence="3">The sequence shown here is derived from an EMBL/GenBank/DDBJ whole genome shotgun (WGS) entry which is preliminary data.</text>
</comment>
<evidence type="ECO:0000259" key="2">
    <source>
        <dbReference type="Pfam" id="PF16751"/>
    </source>
</evidence>
<dbReference type="InterPro" id="IPR031928">
    <property type="entry name" value="RsdA_SigD-bd"/>
</dbReference>
<reference evidence="3 4" key="1">
    <citation type="journal article" date="2018" name="Int. J. Syst. Evol. Microbiol.">
        <title>Micromonospora globbae sp. nov., an endophytic actinomycete isolated from roots of Globba winitii C. H. Wright.</title>
        <authorList>
            <person name="Kuncharoen N."/>
            <person name="Pittayakhajonwut P."/>
            <person name="Tanasupawat S."/>
        </authorList>
    </citation>
    <scope>NUCLEOTIDE SEQUENCE [LARGE SCALE GENOMIC DNA]</scope>
    <source>
        <strain evidence="3 4">WPS1-2</strain>
    </source>
</reference>
<protein>
    <recommendedName>
        <fullName evidence="2">Anti-sigma-D factor RsdA sigma factor binding region domain-containing protein</fullName>
    </recommendedName>
</protein>
<evidence type="ECO:0000313" key="4">
    <source>
        <dbReference type="Proteomes" id="UP000285744"/>
    </source>
</evidence>
<sequence length="271" mass="27270">MTERQHREGGEELDLATIARDDALLDALGRGEPPPAGDQVAAMLAAWRTDVDSDAEKRLIRAGAEAAAPLPAIGAAPVGRGALRVAAAVIALLAVATGLGLGSRNAGPSSPLWSLTRVLYPEQAQVRGVENTLAQARTAVAEGRLDEARALLVQARRDLAGVDDPAVAARLRAELDALERDLVAAVPALPRTPASDPAPGSSAPTAPAPDPTGTAPAPPAPSGPPPAPSSSTPGSPHILPLPSLPLHPSGLPSLPLPSLPTLPLPTGLSVG</sequence>
<evidence type="ECO:0000313" key="3">
    <source>
        <dbReference type="EMBL" id="RKF23949.1"/>
    </source>
</evidence>
<feature type="compositionally biased region" description="Pro residues" evidence="1">
    <location>
        <begin position="254"/>
        <end position="263"/>
    </location>
</feature>
<gene>
    <name evidence="3" type="ORF">D7I43_28495</name>
</gene>
<dbReference type="Gene3D" id="6.10.250.1300">
    <property type="match status" value="1"/>
</dbReference>
<organism evidence="3 4">
    <name type="scientific">Micromonospora globbae</name>
    <dbReference type="NCBI Taxonomy" id="1894969"/>
    <lineage>
        <taxon>Bacteria</taxon>
        <taxon>Bacillati</taxon>
        <taxon>Actinomycetota</taxon>
        <taxon>Actinomycetes</taxon>
        <taxon>Micromonosporales</taxon>
        <taxon>Micromonosporaceae</taxon>
        <taxon>Micromonospora</taxon>
    </lineage>
</organism>
<feature type="region of interest" description="Disordered" evidence="1">
    <location>
        <begin position="189"/>
        <end position="271"/>
    </location>
</feature>
<dbReference type="Proteomes" id="UP000285744">
    <property type="component" value="Unassembled WGS sequence"/>
</dbReference>
<evidence type="ECO:0000256" key="1">
    <source>
        <dbReference type="SAM" id="MobiDB-lite"/>
    </source>
</evidence>
<dbReference type="RefSeq" id="WP_120331679.1">
    <property type="nucleotide sequence ID" value="NZ_RAQQ01000029.1"/>
</dbReference>
<dbReference type="Pfam" id="PF16751">
    <property type="entry name" value="RsdA_SigD_bd"/>
    <property type="match status" value="1"/>
</dbReference>
<dbReference type="AlphaFoldDB" id="A0A420ETI3"/>
<feature type="compositionally biased region" description="Low complexity" evidence="1">
    <location>
        <begin position="192"/>
        <end position="205"/>
    </location>
</feature>
<feature type="compositionally biased region" description="Pro residues" evidence="1">
    <location>
        <begin position="206"/>
        <end position="228"/>
    </location>
</feature>